<organism evidence="2">
    <name type="scientific">Xanthomonas euvesicatoria pv. vesicatoria (strain 85-10)</name>
    <name type="common">Xanthomonas campestris pv. vesicatoria</name>
    <dbReference type="NCBI Taxonomy" id="316273"/>
    <lineage>
        <taxon>Bacteria</taxon>
        <taxon>Pseudomonadati</taxon>
        <taxon>Pseudomonadota</taxon>
        <taxon>Gammaproteobacteria</taxon>
        <taxon>Lysobacterales</taxon>
        <taxon>Lysobacteraceae</taxon>
        <taxon>Xanthomonas</taxon>
    </lineage>
</organism>
<dbReference type="Proteomes" id="UP000007069">
    <property type="component" value="Chromosome"/>
</dbReference>
<dbReference type="HOGENOM" id="CLU_2541726_0_0_6"/>
<proteinExistence type="predicted"/>
<sequence>MPKGACMFEGSGCRAGWRSPAPGVLAPSQRATGVATERVASALPVPSLHMPQRKTQCDPRTAPLRRVRVLRHELNKETLRKLT</sequence>
<dbReference type="AlphaFoldDB" id="Q3BX18"/>
<protein>
    <submittedName>
        <fullName evidence="1">Uncharacterized protein</fullName>
    </submittedName>
</protein>
<name>Q3BX18_XANE5</name>
<dbReference type="EMBL" id="AM039952">
    <property type="protein sequence ID" value="CAJ22595.1"/>
    <property type="molecule type" value="Genomic_DNA"/>
</dbReference>
<dbReference type="KEGG" id="xcv:XCV0964"/>
<evidence type="ECO:0000313" key="1">
    <source>
        <dbReference type="EMBL" id="CAJ22595.1"/>
    </source>
</evidence>
<reference evidence="1 2" key="1">
    <citation type="journal article" date="2005" name="J. Bacteriol.">
        <title>Insights into genome plasticity and pathogenicity of the plant pathogenic Bacterium Xanthomonas campestris pv. vesicatoria revealed by the complete genome sequence.</title>
        <authorList>
            <person name="Thieme F."/>
            <person name="Koebnik R."/>
            <person name="Bekel T."/>
            <person name="Berger C."/>
            <person name="Boch J."/>
            <person name="Buettner D."/>
            <person name="Caldana C."/>
            <person name="Gaigalat L."/>
            <person name="Goesmann A."/>
            <person name="Kay S."/>
            <person name="Kirchner O."/>
            <person name="Lanz C."/>
            <person name="Linke B."/>
            <person name="McHardy A.C."/>
            <person name="Meyer F."/>
            <person name="Mittenhuber G."/>
            <person name="Nies D.H."/>
            <person name="Niesbach-Kloesgen U."/>
            <person name="Patschkowski T."/>
            <person name="Rueckert C."/>
            <person name="Rupp O."/>
            <person name="Schneicker S."/>
            <person name="Schuster S.C."/>
            <person name="Vorhoelter F.J."/>
            <person name="Weber E."/>
            <person name="Puehler A."/>
            <person name="Bonas U."/>
            <person name="Bartels D."/>
            <person name="Kaiser O."/>
        </authorList>
    </citation>
    <scope>NUCLEOTIDE SEQUENCE [LARGE SCALE GENOMIC DNA]</scope>
    <source>
        <strain evidence="1 2">85-10</strain>
    </source>
</reference>
<evidence type="ECO:0000313" key="2">
    <source>
        <dbReference type="Proteomes" id="UP000007069"/>
    </source>
</evidence>
<gene>
    <name evidence="1" type="ordered locus">XCV0964</name>
</gene>
<accession>Q3BX18</accession>